<dbReference type="Gene3D" id="3.60.40.10">
    <property type="entry name" value="PPM-type phosphatase domain"/>
    <property type="match status" value="1"/>
</dbReference>
<dbReference type="InterPro" id="IPR001932">
    <property type="entry name" value="PPM-type_phosphatase-like_dom"/>
</dbReference>
<dbReference type="SUPFAM" id="SSF81606">
    <property type="entry name" value="PP2C-like"/>
    <property type="match status" value="1"/>
</dbReference>
<organism evidence="5 6">
    <name type="scientific">Rhodopirellula bahusiensis</name>
    <dbReference type="NCBI Taxonomy" id="2014065"/>
    <lineage>
        <taxon>Bacteria</taxon>
        <taxon>Pseudomonadati</taxon>
        <taxon>Planctomycetota</taxon>
        <taxon>Planctomycetia</taxon>
        <taxon>Pirellulales</taxon>
        <taxon>Pirellulaceae</taxon>
        <taxon>Rhodopirellula</taxon>
    </lineage>
</organism>
<dbReference type="Pfam" id="PF07228">
    <property type="entry name" value="SpoIIE"/>
    <property type="match status" value="1"/>
</dbReference>
<feature type="transmembrane region" description="Helical" evidence="2">
    <location>
        <begin position="17"/>
        <end position="35"/>
    </location>
</feature>
<gene>
    <name evidence="5" type="ORF">CEE69_11800</name>
</gene>
<dbReference type="RefSeq" id="WP_099260855.1">
    <property type="nucleotide sequence ID" value="NZ_NIZW01000008.1"/>
</dbReference>
<reference evidence="5 6" key="1">
    <citation type="submission" date="2017-06" db="EMBL/GenBank/DDBJ databases">
        <title>Description of Rhodopirellula bahusiensis sp. nov.</title>
        <authorList>
            <person name="Kizina J."/>
            <person name="Harder J."/>
        </authorList>
    </citation>
    <scope>NUCLEOTIDE SEQUENCE [LARGE SCALE GENOMIC DNA]</scope>
    <source>
        <strain evidence="5 6">SWK21</strain>
    </source>
</reference>
<dbReference type="PANTHER" id="PTHR43156">
    <property type="entry name" value="STAGE II SPORULATION PROTEIN E-RELATED"/>
    <property type="match status" value="1"/>
</dbReference>
<protein>
    <submittedName>
        <fullName evidence="5">Serine/threonine protein phosphatase</fullName>
    </submittedName>
</protein>
<dbReference type="GO" id="GO:0016020">
    <property type="term" value="C:membrane"/>
    <property type="evidence" value="ECO:0007669"/>
    <property type="project" value="InterPro"/>
</dbReference>
<dbReference type="CDD" id="cd06225">
    <property type="entry name" value="HAMP"/>
    <property type="match status" value="1"/>
</dbReference>
<dbReference type="PROSITE" id="PS51746">
    <property type="entry name" value="PPM_2"/>
    <property type="match status" value="1"/>
</dbReference>
<dbReference type="InterPro" id="IPR036457">
    <property type="entry name" value="PPM-type-like_dom_sf"/>
</dbReference>
<dbReference type="OrthoDB" id="247273at2"/>
<dbReference type="EMBL" id="NIZW01000008">
    <property type="protein sequence ID" value="PHQ35097.1"/>
    <property type="molecule type" value="Genomic_DNA"/>
</dbReference>
<feature type="transmembrane region" description="Helical" evidence="2">
    <location>
        <begin position="166"/>
        <end position="188"/>
    </location>
</feature>
<evidence type="ECO:0000259" key="4">
    <source>
        <dbReference type="PROSITE" id="PS51746"/>
    </source>
</evidence>
<keyword evidence="2" id="KW-0472">Membrane</keyword>
<sequence>MDTFKHRWHQLPISRQLLVLVNAILFGFVVLFLVVDYRVRMDRHLNEKQIALTEEAKTMYESLLVAEPHGGEAIQNLVDNVCARMNTDDSPGHHIAADWRGLPYQAVSHGHASDEMFLAMRSAADSTLSRSNATGALVVGSFTGPAGTVYISEKRSAVVGATRRSLLIQMFGVLLLGGITAFVVSAVLRQLIAKPIQGFVSALRSVAAGDLSVIARTRSCRELSYLADQINSMTEALDHAQRDHRVHMEKARQIQQNLRPTVNGLVGIDVAELFEPADDVGGDYYDVIPLSDGQYLLCVADVSGHGVPAAMAATLLKAFVSEAAKKSSSPAHILTDVNERYCEYVMMGHFATMTLLVVDPKKGQLTYANAGHEFPFLQIGRETPVRLNVGDLILGVEEDTQYNEETIQLGDAARLVIVSDGVTEAFDPSEEQYGTERIEQLMNTAKRSNARELVEAFESSIETFRKGRKAFDDTTLLVAQIPVVEVDRPLD</sequence>
<comment type="caution">
    <text evidence="5">The sequence shown here is derived from an EMBL/GenBank/DDBJ whole genome shotgun (WGS) entry which is preliminary data.</text>
</comment>
<keyword evidence="6" id="KW-1185">Reference proteome</keyword>
<dbReference type="GeneID" id="90608824"/>
<dbReference type="GO" id="GO:0016791">
    <property type="term" value="F:phosphatase activity"/>
    <property type="evidence" value="ECO:0007669"/>
    <property type="project" value="TreeGrafter"/>
</dbReference>
<keyword evidence="2" id="KW-0812">Transmembrane</keyword>
<evidence type="ECO:0000256" key="1">
    <source>
        <dbReference type="ARBA" id="ARBA00022801"/>
    </source>
</evidence>
<evidence type="ECO:0000313" key="5">
    <source>
        <dbReference type="EMBL" id="PHQ35097.1"/>
    </source>
</evidence>
<evidence type="ECO:0000256" key="2">
    <source>
        <dbReference type="SAM" id="Phobius"/>
    </source>
</evidence>
<dbReference type="Gene3D" id="6.10.340.10">
    <property type="match status" value="1"/>
</dbReference>
<keyword evidence="1" id="KW-0378">Hydrolase</keyword>
<dbReference type="Proteomes" id="UP000225740">
    <property type="component" value="Unassembled WGS sequence"/>
</dbReference>
<dbReference type="InterPro" id="IPR052016">
    <property type="entry name" value="Bact_Sigma-Reg"/>
</dbReference>
<dbReference type="SUPFAM" id="SSF158472">
    <property type="entry name" value="HAMP domain-like"/>
    <property type="match status" value="1"/>
</dbReference>
<dbReference type="GO" id="GO:0007165">
    <property type="term" value="P:signal transduction"/>
    <property type="evidence" value="ECO:0007669"/>
    <property type="project" value="InterPro"/>
</dbReference>
<keyword evidence="2" id="KW-1133">Transmembrane helix</keyword>
<accession>A0A2G1W7T4</accession>
<dbReference type="PANTHER" id="PTHR43156:SF2">
    <property type="entry name" value="STAGE II SPORULATION PROTEIN E"/>
    <property type="match status" value="1"/>
</dbReference>
<feature type="domain" description="HAMP" evidence="3">
    <location>
        <begin position="190"/>
        <end position="242"/>
    </location>
</feature>
<dbReference type="PROSITE" id="PS50885">
    <property type="entry name" value="HAMP"/>
    <property type="match status" value="1"/>
</dbReference>
<dbReference type="AlphaFoldDB" id="A0A2G1W7T4"/>
<evidence type="ECO:0000259" key="3">
    <source>
        <dbReference type="PROSITE" id="PS50885"/>
    </source>
</evidence>
<dbReference type="SMART" id="SM00331">
    <property type="entry name" value="PP2C_SIG"/>
    <property type="match status" value="1"/>
</dbReference>
<dbReference type="InterPro" id="IPR003660">
    <property type="entry name" value="HAMP_dom"/>
</dbReference>
<name>A0A2G1W7T4_9BACT</name>
<proteinExistence type="predicted"/>
<feature type="domain" description="PPM-type phosphatase" evidence="4">
    <location>
        <begin position="267"/>
        <end position="481"/>
    </location>
</feature>
<evidence type="ECO:0000313" key="6">
    <source>
        <dbReference type="Proteomes" id="UP000225740"/>
    </source>
</evidence>